<feature type="chain" id="PRO_5012347928" description="DUF5384 family protein" evidence="2">
    <location>
        <begin position="24"/>
        <end position="183"/>
    </location>
</feature>
<dbReference type="OrthoDB" id="6573110at2"/>
<feature type="compositionally biased region" description="Low complexity" evidence="1">
    <location>
        <begin position="35"/>
        <end position="45"/>
    </location>
</feature>
<feature type="compositionally biased region" description="Basic and acidic residues" evidence="1">
    <location>
        <begin position="171"/>
        <end position="183"/>
    </location>
</feature>
<keyword evidence="2" id="KW-0732">Signal</keyword>
<dbReference type="Pfam" id="PF17358">
    <property type="entry name" value="DUF5384"/>
    <property type="match status" value="1"/>
</dbReference>
<organism evidence="3 4">
    <name type="scientific">Pantoea latae</name>
    <dbReference type="NCBI Taxonomy" id="1964541"/>
    <lineage>
        <taxon>Bacteria</taxon>
        <taxon>Pseudomonadati</taxon>
        <taxon>Pseudomonadota</taxon>
        <taxon>Gammaproteobacteria</taxon>
        <taxon>Enterobacterales</taxon>
        <taxon>Erwiniaceae</taxon>
        <taxon>Pantoea</taxon>
    </lineage>
</organism>
<feature type="region of interest" description="Disordered" evidence="1">
    <location>
        <begin position="142"/>
        <end position="183"/>
    </location>
</feature>
<reference evidence="3 4" key="1">
    <citation type="submission" date="2017-02" db="EMBL/GenBank/DDBJ databases">
        <title>Whole genome shotgun sequence of Pantoea agglomerans strain AS1 isolated from a cycad, Zamia floridana in Central Florida, USA.</title>
        <authorList>
            <person name="Lata P."/>
            <person name="Govindarajan S."/>
            <person name="Qi F."/>
            <person name="Li J.-L."/>
            <person name="Maurya S.K."/>
            <person name="Sahoo M.K."/>
        </authorList>
    </citation>
    <scope>NUCLEOTIDE SEQUENCE [LARGE SCALE GENOMIC DNA]</scope>
    <source>
        <strain evidence="3 4">AS1</strain>
    </source>
</reference>
<evidence type="ECO:0000256" key="1">
    <source>
        <dbReference type="SAM" id="MobiDB-lite"/>
    </source>
</evidence>
<dbReference type="InterPro" id="IPR020231">
    <property type="entry name" value="Uncharacterised_YfgI"/>
</dbReference>
<comment type="caution">
    <text evidence="3">The sequence shown here is derived from an EMBL/GenBank/DDBJ whole genome shotgun (WGS) entry which is preliminary data.</text>
</comment>
<evidence type="ECO:0000313" key="3">
    <source>
        <dbReference type="EMBL" id="OQP32990.1"/>
    </source>
</evidence>
<sequence length="183" mass="20443">MKSVITFLSLVTFSLTATLSAEAASLQDQLAAVAAAENAGKAQEQSQEDARQARFDREAREEHARRARIAAASAERQRQRDAAASAEKSRVLAEHQADKKRDQSYEDELRQLELEQRKLALKREAARVAREDEYIDQDLKSRAARTDVVQSEADATRNLSQGGRDLLQSEGKAREKKAGSWFN</sequence>
<gene>
    <name evidence="3" type="ORF">B2J69_12840</name>
</gene>
<evidence type="ECO:0000256" key="2">
    <source>
        <dbReference type="SAM" id="SignalP"/>
    </source>
</evidence>
<evidence type="ECO:0008006" key="5">
    <source>
        <dbReference type="Google" id="ProtNLM"/>
    </source>
</evidence>
<keyword evidence="4" id="KW-1185">Reference proteome</keyword>
<dbReference type="EMBL" id="MWUE01000018">
    <property type="protein sequence ID" value="OQP32990.1"/>
    <property type="molecule type" value="Genomic_DNA"/>
</dbReference>
<feature type="compositionally biased region" description="Basic and acidic residues" evidence="1">
    <location>
        <begin position="75"/>
        <end position="106"/>
    </location>
</feature>
<dbReference type="Proteomes" id="UP000192769">
    <property type="component" value="Unassembled WGS sequence"/>
</dbReference>
<proteinExistence type="predicted"/>
<evidence type="ECO:0000313" key="4">
    <source>
        <dbReference type="Proteomes" id="UP000192769"/>
    </source>
</evidence>
<protein>
    <recommendedName>
        <fullName evidence="5">DUF5384 family protein</fullName>
    </recommendedName>
</protein>
<feature type="signal peptide" evidence="2">
    <location>
        <begin position="1"/>
        <end position="23"/>
    </location>
</feature>
<feature type="compositionally biased region" description="Basic and acidic residues" evidence="1">
    <location>
        <begin position="48"/>
        <end position="64"/>
    </location>
</feature>
<feature type="region of interest" description="Disordered" evidence="1">
    <location>
        <begin position="35"/>
        <end position="106"/>
    </location>
</feature>
<dbReference type="AlphaFoldDB" id="A0A1V9DGI6"/>
<name>A0A1V9DGI6_9GAMM</name>
<accession>A0A1V9DGI6</accession>
<dbReference type="RefSeq" id="WP_081139732.1">
    <property type="nucleotide sequence ID" value="NZ_MWUE01000018.1"/>
</dbReference>